<dbReference type="eggNOG" id="COG1996">
    <property type="taxonomic scope" value="Bacteria"/>
</dbReference>
<feature type="compositionally biased region" description="Pro residues" evidence="1">
    <location>
        <begin position="171"/>
        <end position="185"/>
    </location>
</feature>
<keyword evidence="3" id="KW-1185">Reference proteome</keyword>
<gene>
    <name evidence="2" type="ordered locus">Isop_0393</name>
</gene>
<dbReference type="Proteomes" id="UP000008631">
    <property type="component" value="Chromosome"/>
</dbReference>
<name>E8QY09_ISOPI</name>
<dbReference type="EMBL" id="CP002353">
    <property type="protein sequence ID" value="ADV60988.1"/>
    <property type="molecule type" value="Genomic_DNA"/>
</dbReference>
<dbReference type="HOGENOM" id="CLU_498542_0_0_0"/>
<dbReference type="RefSeq" id="WP_013563277.1">
    <property type="nucleotide sequence ID" value="NC_014962.1"/>
</dbReference>
<feature type="compositionally biased region" description="Basic and acidic residues" evidence="1">
    <location>
        <begin position="109"/>
        <end position="126"/>
    </location>
</feature>
<organism evidence="2 3">
    <name type="scientific">Isosphaera pallida (strain ATCC 43644 / DSM 9630 / IS1B)</name>
    <dbReference type="NCBI Taxonomy" id="575540"/>
    <lineage>
        <taxon>Bacteria</taxon>
        <taxon>Pseudomonadati</taxon>
        <taxon>Planctomycetota</taxon>
        <taxon>Planctomycetia</taxon>
        <taxon>Isosphaerales</taxon>
        <taxon>Isosphaeraceae</taxon>
        <taxon>Isosphaera</taxon>
    </lineage>
</organism>
<dbReference type="OrthoDB" id="208967at2"/>
<protein>
    <submittedName>
        <fullName evidence="2">Uncharacterized protein</fullName>
    </submittedName>
</protein>
<dbReference type="KEGG" id="ipa:Isop_0393"/>
<sequence>MGLFGQLWRGGKKSGTAQPVVQTFELACPDCGATIQGRRHESYQAIRCPVCRGGVFVLPRSPFAEPPPPPFREPTRVLAGPVAPMMSGTPDDRFRAVDDPVVPDIAWTEAERAFEPTPDPSRDRSADLAVVEDEPLEIVWTDEQEDPAPPPPPKPPARPRSTRTASTHAAPSPPPTSQPPSPASPPAAKKGKSAAPTAPLPSVDRLNTAQGRPRQDTPPAQPFTEADQRITWSEWVQTRRRVLIMLAVVGFVGVTIWQNLRQARLEEYPRIVAEGYERGIPALEAGQFDLAKQLLADALRAVEGLGGQVEHAAEIRQAAREAFLYADLCRESLETVLDEAARSDPVEWPIRFRRLYQGQAVVLEATVEEEPTLGGISIDDRIFTGPGPRPQRVGRFVLADLNAFRDLKPAPRPGDRLRFGARLQSLTLDPDTNEWFIRFEPNSGVFLTHTRALEVLGWPGPNRDPIRPITPAGDRDIPAGEDSLIGLSRGHVLGLLGKPERVQLRATQGLLIENWVYRRGNQTQTVVFQSRAGNAQPVVKARYVRP</sequence>
<evidence type="ECO:0000313" key="2">
    <source>
        <dbReference type="EMBL" id="ADV60988.1"/>
    </source>
</evidence>
<feature type="compositionally biased region" description="Acidic residues" evidence="1">
    <location>
        <begin position="130"/>
        <end position="146"/>
    </location>
</feature>
<reference evidence="2 3" key="2">
    <citation type="journal article" date="2011" name="Stand. Genomic Sci.">
        <title>Complete genome sequence of Isosphaera pallida type strain (IS1B).</title>
        <authorList>
            <consortium name="US DOE Joint Genome Institute (JGI-PGF)"/>
            <person name="Goker M."/>
            <person name="Cleland D."/>
            <person name="Saunders E."/>
            <person name="Lapidus A."/>
            <person name="Nolan M."/>
            <person name="Lucas S."/>
            <person name="Hammon N."/>
            <person name="Deshpande S."/>
            <person name="Cheng J.F."/>
            <person name="Tapia R."/>
            <person name="Han C."/>
            <person name="Goodwin L."/>
            <person name="Pitluck S."/>
            <person name="Liolios K."/>
            <person name="Pagani I."/>
            <person name="Ivanova N."/>
            <person name="Mavromatis K."/>
            <person name="Pati A."/>
            <person name="Chen A."/>
            <person name="Palaniappan K."/>
            <person name="Land M."/>
            <person name="Hauser L."/>
            <person name="Chang Y.J."/>
            <person name="Jeffries C.D."/>
            <person name="Detter J.C."/>
            <person name="Beck B."/>
            <person name="Woyke T."/>
            <person name="Bristow J."/>
            <person name="Eisen J.A."/>
            <person name="Markowitz V."/>
            <person name="Hugenholtz P."/>
            <person name="Kyrpides N.C."/>
            <person name="Klenk H.P."/>
        </authorList>
    </citation>
    <scope>NUCLEOTIDE SEQUENCE [LARGE SCALE GENOMIC DNA]</scope>
    <source>
        <strain evidence="3">ATCC 43644 / DSM 9630 / IS1B</strain>
    </source>
</reference>
<dbReference type="AlphaFoldDB" id="E8QY09"/>
<accession>E8QY09</accession>
<feature type="compositionally biased region" description="Pro residues" evidence="1">
    <location>
        <begin position="147"/>
        <end position="158"/>
    </location>
</feature>
<proteinExistence type="predicted"/>
<feature type="region of interest" description="Disordered" evidence="1">
    <location>
        <begin position="109"/>
        <end position="226"/>
    </location>
</feature>
<reference key="1">
    <citation type="submission" date="2010-11" db="EMBL/GenBank/DDBJ databases">
        <title>The complete sequence of chromosome of Isophaera pallida ATCC 43644.</title>
        <authorList>
            <consortium name="US DOE Joint Genome Institute (JGI-PGF)"/>
            <person name="Lucas S."/>
            <person name="Copeland A."/>
            <person name="Lapidus A."/>
            <person name="Bruce D."/>
            <person name="Goodwin L."/>
            <person name="Pitluck S."/>
            <person name="Kyrpides N."/>
            <person name="Mavromatis K."/>
            <person name="Pagani I."/>
            <person name="Ivanova N."/>
            <person name="Saunders E."/>
            <person name="Brettin T."/>
            <person name="Detter J.C."/>
            <person name="Han C."/>
            <person name="Tapia R."/>
            <person name="Land M."/>
            <person name="Hauser L."/>
            <person name="Markowitz V."/>
            <person name="Cheng J.-F."/>
            <person name="Hugenholtz P."/>
            <person name="Woyke T."/>
            <person name="Wu D."/>
            <person name="Eisen J.A."/>
        </authorList>
    </citation>
    <scope>NUCLEOTIDE SEQUENCE</scope>
    <source>
        <strain>ATCC 43644</strain>
    </source>
</reference>
<evidence type="ECO:0000313" key="3">
    <source>
        <dbReference type="Proteomes" id="UP000008631"/>
    </source>
</evidence>
<evidence type="ECO:0000256" key="1">
    <source>
        <dbReference type="SAM" id="MobiDB-lite"/>
    </source>
</evidence>
<dbReference type="InParanoid" id="E8QY09"/>